<dbReference type="Proteomes" id="UP000247978">
    <property type="component" value="Unassembled WGS sequence"/>
</dbReference>
<feature type="transmembrane region" description="Helical" evidence="1">
    <location>
        <begin position="190"/>
        <end position="210"/>
    </location>
</feature>
<dbReference type="InterPro" id="IPR049458">
    <property type="entry name" value="EpsG-like"/>
</dbReference>
<dbReference type="Pfam" id="PF14897">
    <property type="entry name" value="EpsG"/>
    <property type="match status" value="1"/>
</dbReference>
<dbReference type="OrthoDB" id="6313110at2"/>
<name>A0A2V3VKC1_9BACI</name>
<evidence type="ECO:0000313" key="2">
    <source>
        <dbReference type="EMBL" id="PXW80495.1"/>
    </source>
</evidence>
<dbReference type="GO" id="GO:0016740">
    <property type="term" value="F:transferase activity"/>
    <property type="evidence" value="ECO:0007669"/>
    <property type="project" value="UniProtKB-KW"/>
</dbReference>
<dbReference type="AlphaFoldDB" id="A0A2V3VKC1"/>
<sequence length="318" mass="37290">MEDTNKVPVANKYRKRFYYLFTFVVGLILALRKIPWATDDQNYLNYVTYSHLLFSNTVDKALHNPLFILVNEPIWLLLNNCFNLIFEPETVIRIFIFFSAVSVLYALGKITNYSFLTIFFFLFLVQIIKNHILHLRQGLAVGIFLLGFTREGKKGILLRFITPFIHTSFWFVLFIEVFEKWTKNFFTLSARLVIFIVSAFSFVFTIPFLMELSGDRRIKLYAGYEAGSYYGFLLWLLMGLLFFLLVKKNETGIIGRYAIILYVLTYFFIDFGARLFENYIPIIVAAILMSNKESKVILVFVLIIYGGITWYSWDGFSF</sequence>
<keyword evidence="1" id="KW-1133">Transmembrane helix</keyword>
<gene>
    <name evidence="2" type="ORF">DFR56_12621</name>
</gene>
<feature type="transmembrane region" description="Helical" evidence="1">
    <location>
        <begin position="296"/>
        <end position="313"/>
    </location>
</feature>
<accession>A0A2V3VKC1</accession>
<feature type="transmembrane region" description="Helical" evidence="1">
    <location>
        <begin position="156"/>
        <end position="178"/>
    </location>
</feature>
<keyword evidence="3" id="KW-1185">Reference proteome</keyword>
<feature type="transmembrane region" description="Helical" evidence="1">
    <location>
        <begin position="90"/>
        <end position="107"/>
    </location>
</feature>
<proteinExistence type="predicted"/>
<keyword evidence="1" id="KW-0812">Transmembrane</keyword>
<reference evidence="2 3" key="1">
    <citation type="submission" date="2018-05" db="EMBL/GenBank/DDBJ databases">
        <title>Genomic Encyclopedia of Type Strains, Phase IV (KMG-IV): sequencing the most valuable type-strain genomes for metagenomic binning, comparative biology and taxonomic classification.</title>
        <authorList>
            <person name="Goeker M."/>
        </authorList>
    </citation>
    <scope>NUCLEOTIDE SEQUENCE [LARGE SCALE GENOMIC DNA]</scope>
    <source>
        <strain evidence="2 3">DSM 28556</strain>
    </source>
</reference>
<organism evidence="2 3">
    <name type="scientific">Pseudogracilibacillus auburnensis</name>
    <dbReference type="NCBI Taxonomy" id="1494959"/>
    <lineage>
        <taxon>Bacteria</taxon>
        <taxon>Bacillati</taxon>
        <taxon>Bacillota</taxon>
        <taxon>Bacilli</taxon>
        <taxon>Bacillales</taxon>
        <taxon>Bacillaceae</taxon>
        <taxon>Pseudogracilibacillus</taxon>
    </lineage>
</organism>
<keyword evidence="2" id="KW-0808">Transferase</keyword>
<evidence type="ECO:0000256" key="1">
    <source>
        <dbReference type="SAM" id="Phobius"/>
    </source>
</evidence>
<feature type="transmembrane region" description="Helical" evidence="1">
    <location>
        <begin position="113"/>
        <end position="135"/>
    </location>
</feature>
<keyword evidence="1" id="KW-0472">Membrane</keyword>
<feature type="transmembrane region" description="Helical" evidence="1">
    <location>
        <begin position="17"/>
        <end position="34"/>
    </location>
</feature>
<protein>
    <submittedName>
        <fullName evidence="2">EpsG-like putative glucosyltransferase</fullName>
    </submittedName>
</protein>
<comment type="caution">
    <text evidence="2">The sequence shown here is derived from an EMBL/GenBank/DDBJ whole genome shotgun (WGS) entry which is preliminary data.</text>
</comment>
<dbReference type="RefSeq" id="WP_110397567.1">
    <property type="nucleotide sequence ID" value="NZ_QJJQ01000026.1"/>
</dbReference>
<feature type="transmembrane region" description="Helical" evidence="1">
    <location>
        <begin position="257"/>
        <end position="276"/>
    </location>
</feature>
<evidence type="ECO:0000313" key="3">
    <source>
        <dbReference type="Proteomes" id="UP000247978"/>
    </source>
</evidence>
<feature type="transmembrane region" description="Helical" evidence="1">
    <location>
        <begin position="222"/>
        <end position="245"/>
    </location>
</feature>
<dbReference type="EMBL" id="QJJQ01000026">
    <property type="protein sequence ID" value="PXW80495.1"/>
    <property type="molecule type" value="Genomic_DNA"/>
</dbReference>